<evidence type="ECO:0000313" key="3">
    <source>
        <dbReference type="Proteomes" id="UP000799777"/>
    </source>
</evidence>
<dbReference type="OrthoDB" id="3486565at2759"/>
<dbReference type="PANTHER" id="PTHR33112">
    <property type="entry name" value="DOMAIN PROTEIN, PUTATIVE-RELATED"/>
    <property type="match status" value="1"/>
</dbReference>
<keyword evidence="3" id="KW-1185">Reference proteome</keyword>
<dbReference type="PANTHER" id="PTHR33112:SF16">
    <property type="entry name" value="HETEROKARYON INCOMPATIBILITY DOMAIN-CONTAINING PROTEIN"/>
    <property type="match status" value="1"/>
</dbReference>
<dbReference type="InterPro" id="IPR010730">
    <property type="entry name" value="HET"/>
</dbReference>
<dbReference type="EMBL" id="ML978221">
    <property type="protein sequence ID" value="KAF2027852.1"/>
    <property type="molecule type" value="Genomic_DNA"/>
</dbReference>
<organism evidence="2 3">
    <name type="scientific">Setomelanomma holmii</name>
    <dbReference type="NCBI Taxonomy" id="210430"/>
    <lineage>
        <taxon>Eukaryota</taxon>
        <taxon>Fungi</taxon>
        <taxon>Dikarya</taxon>
        <taxon>Ascomycota</taxon>
        <taxon>Pezizomycotina</taxon>
        <taxon>Dothideomycetes</taxon>
        <taxon>Pleosporomycetidae</taxon>
        <taxon>Pleosporales</taxon>
        <taxon>Pleosporineae</taxon>
        <taxon>Phaeosphaeriaceae</taxon>
        <taxon>Setomelanomma</taxon>
    </lineage>
</organism>
<evidence type="ECO:0000313" key="2">
    <source>
        <dbReference type="EMBL" id="KAF2027852.1"/>
    </source>
</evidence>
<protein>
    <submittedName>
        <fullName evidence="2">HET-domain-containing protein</fullName>
    </submittedName>
</protein>
<name>A0A9P4H5D6_9PLEO</name>
<sequence>MRHWFTLCLEGHSTCRQTISRIRVYDPDQTPLPSRVLQVGTKEAPKLQLITALGHRASYAALSYCWGSDEEVEPLKTTKASVGQFSVHIDEADVPLTIRQAIFVTRLLGLEYLWVDSLCIVQNDEDDDWNSESQKIGSIYQNATVTIAATSAQHCNAALFRRRKVDFNTGDTIHASRRTVRIPCGKDGVRQGDMHMSLMSEDDWASLDFDTEISQSKWSSRA</sequence>
<evidence type="ECO:0000259" key="1">
    <source>
        <dbReference type="Pfam" id="PF06985"/>
    </source>
</evidence>
<proteinExistence type="predicted"/>
<dbReference type="Pfam" id="PF06985">
    <property type="entry name" value="HET"/>
    <property type="match status" value="1"/>
</dbReference>
<feature type="domain" description="Heterokaryon incompatibility" evidence="1">
    <location>
        <begin position="59"/>
        <end position="221"/>
    </location>
</feature>
<gene>
    <name evidence="2" type="ORF">EK21DRAFT_71069</name>
</gene>
<reference evidence="2" key="1">
    <citation type="journal article" date="2020" name="Stud. Mycol.">
        <title>101 Dothideomycetes genomes: a test case for predicting lifestyles and emergence of pathogens.</title>
        <authorList>
            <person name="Haridas S."/>
            <person name="Albert R."/>
            <person name="Binder M."/>
            <person name="Bloem J."/>
            <person name="Labutti K."/>
            <person name="Salamov A."/>
            <person name="Andreopoulos B."/>
            <person name="Baker S."/>
            <person name="Barry K."/>
            <person name="Bills G."/>
            <person name="Bluhm B."/>
            <person name="Cannon C."/>
            <person name="Castanera R."/>
            <person name="Culley D."/>
            <person name="Daum C."/>
            <person name="Ezra D."/>
            <person name="Gonzalez J."/>
            <person name="Henrissat B."/>
            <person name="Kuo A."/>
            <person name="Liang C."/>
            <person name="Lipzen A."/>
            <person name="Lutzoni F."/>
            <person name="Magnuson J."/>
            <person name="Mondo S."/>
            <person name="Nolan M."/>
            <person name="Ohm R."/>
            <person name="Pangilinan J."/>
            <person name="Park H.-J."/>
            <person name="Ramirez L."/>
            <person name="Alfaro M."/>
            <person name="Sun H."/>
            <person name="Tritt A."/>
            <person name="Yoshinaga Y."/>
            <person name="Zwiers L.-H."/>
            <person name="Turgeon B."/>
            <person name="Goodwin S."/>
            <person name="Spatafora J."/>
            <person name="Crous P."/>
            <person name="Grigoriev I."/>
        </authorList>
    </citation>
    <scope>NUCLEOTIDE SEQUENCE</scope>
    <source>
        <strain evidence="2">CBS 110217</strain>
    </source>
</reference>
<comment type="caution">
    <text evidence="2">The sequence shown here is derived from an EMBL/GenBank/DDBJ whole genome shotgun (WGS) entry which is preliminary data.</text>
</comment>
<accession>A0A9P4H5D6</accession>
<dbReference type="Proteomes" id="UP000799777">
    <property type="component" value="Unassembled WGS sequence"/>
</dbReference>
<dbReference type="AlphaFoldDB" id="A0A9P4H5D6"/>